<dbReference type="RefSeq" id="WP_073067166.1">
    <property type="nucleotide sequence ID" value="NZ_FQUS01000021.1"/>
</dbReference>
<gene>
    <name evidence="1" type="ORF">SAMN05443144_12163</name>
</gene>
<protein>
    <submittedName>
        <fullName evidence="1">Uncharacterized protein</fullName>
    </submittedName>
</protein>
<sequence length="298" mass="35391">MSSQNNPTVEDVKGKVADFHWGNYRRDFQSDQSDLEKLYWYCVISDILNFHQTLFEEYEDGQEQPNELGTRLYRSYLGCFFEAHHLYNSLLDKFNRLTALYWNEQHDMWQTWKQQTLKIKRENFKLLSQPIKRHFENQKAISTDCEITPYDISAYDDWHGMLAQKVSLELINHLRHGTLAKRQPGTTNAVFPYHIKEHFIEVLDGYGMKYFKAYTTFSIIKRIDKQFESGINIINTKKKLDKDEPIRLAINDMLDNNRDLQRLDHTQIAYLVRLKYENSDGSELNLGSIKKALNRMDN</sequence>
<dbReference type="AlphaFoldDB" id="A0A1M5HY54"/>
<keyword evidence="2" id="KW-1185">Reference proteome</keyword>
<evidence type="ECO:0000313" key="1">
    <source>
        <dbReference type="EMBL" id="SHG20812.1"/>
    </source>
</evidence>
<evidence type="ECO:0000313" key="2">
    <source>
        <dbReference type="Proteomes" id="UP000184041"/>
    </source>
</evidence>
<accession>A0A1M5HY54</accession>
<reference evidence="1 2" key="1">
    <citation type="submission" date="2016-11" db="EMBL/GenBank/DDBJ databases">
        <authorList>
            <person name="Jaros S."/>
            <person name="Januszkiewicz K."/>
            <person name="Wedrychowicz H."/>
        </authorList>
    </citation>
    <scope>NUCLEOTIDE SEQUENCE [LARGE SCALE GENOMIC DNA]</scope>
    <source>
        <strain evidence="1 2">DSM 21986</strain>
    </source>
</reference>
<dbReference type="Proteomes" id="UP000184041">
    <property type="component" value="Unassembled WGS sequence"/>
</dbReference>
<proteinExistence type="predicted"/>
<name>A0A1M5HY54_9BACT</name>
<dbReference type="STRING" id="1194090.SAMN05443144_12163"/>
<organism evidence="1 2">
    <name type="scientific">Fodinibius roseus</name>
    <dbReference type="NCBI Taxonomy" id="1194090"/>
    <lineage>
        <taxon>Bacteria</taxon>
        <taxon>Pseudomonadati</taxon>
        <taxon>Balneolota</taxon>
        <taxon>Balneolia</taxon>
        <taxon>Balneolales</taxon>
        <taxon>Balneolaceae</taxon>
        <taxon>Fodinibius</taxon>
    </lineage>
</organism>
<dbReference type="EMBL" id="FQUS01000021">
    <property type="protein sequence ID" value="SHG20812.1"/>
    <property type="molecule type" value="Genomic_DNA"/>
</dbReference>